<dbReference type="Proteomes" id="UP000244240">
    <property type="component" value="Unassembled WGS sequence"/>
</dbReference>
<reference evidence="3 4" key="1">
    <citation type="submission" date="2018-04" db="EMBL/GenBank/DDBJ databases">
        <title>Genomic Encyclopedia of Archaeal and Bacterial Type Strains, Phase II (KMG-II): from individual species to whole genera.</title>
        <authorList>
            <person name="Goeker M."/>
        </authorList>
    </citation>
    <scope>NUCLEOTIDE SEQUENCE [LARGE SCALE GENOMIC DNA]</scope>
    <source>
        <strain evidence="3 4">DSM 45787</strain>
    </source>
</reference>
<gene>
    <name evidence="3" type="ORF">C8P63_10448</name>
</gene>
<evidence type="ECO:0000259" key="2">
    <source>
        <dbReference type="Pfam" id="PF04679"/>
    </source>
</evidence>
<dbReference type="EC" id="6.5.1.1" evidence="1"/>
<feature type="domain" description="DNA ligase ATP-dependent C-terminal" evidence="2">
    <location>
        <begin position="48"/>
        <end position="84"/>
    </location>
</feature>
<dbReference type="InterPro" id="IPR012340">
    <property type="entry name" value="NA-bd_OB-fold"/>
</dbReference>
<dbReference type="InterPro" id="IPR012309">
    <property type="entry name" value="DNA_ligase_ATP-dep_C"/>
</dbReference>
<evidence type="ECO:0000313" key="3">
    <source>
        <dbReference type="EMBL" id="PTX63204.1"/>
    </source>
</evidence>
<proteinExistence type="predicted"/>
<comment type="caution">
    <text evidence="3">The sequence shown here is derived from an EMBL/GenBank/DDBJ whole genome shotgun (WGS) entry which is preliminary data.</text>
</comment>
<keyword evidence="4" id="KW-1185">Reference proteome</keyword>
<sequence length="85" mass="10142">MITGYRKEEPGWLIALEEDGRHRPGGVMELGIGPRERKAFYQVAQQMKIREDQRFVHVEPRIHCKVKYKKWTHTGYLREPVFQGF</sequence>
<dbReference type="AlphaFoldDB" id="A0A2T6C4G1"/>
<accession>A0A2T6C4G1</accession>
<dbReference type="SUPFAM" id="SSF50249">
    <property type="entry name" value="Nucleic acid-binding proteins"/>
    <property type="match status" value="1"/>
</dbReference>
<protein>
    <recommendedName>
        <fullName evidence="1">DNA ligase (ATP)</fullName>
        <ecNumber evidence="1">6.5.1.1</ecNumber>
    </recommendedName>
</protein>
<dbReference type="EMBL" id="QBKR01000004">
    <property type="protein sequence ID" value="PTX63204.1"/>
    <property type="molecule type" value="Genomic_DNA"/>
</dbReference>
<organism evidence="3 4">
    <name type="scientific">Melghirimyces profundicolus</name>
    <dbReference type="NCBI Taxonomy" id="1242148"/>
    <lineage>
        <taxon>Bacteria</taxon>
        <taxon>Bacillati</taxon>
        <taxon>Bacillota</taxon>
        <taxon>Bacilli</taxon>
        <taxon>Bacillales</taxon>
        <taxon>Thermoactinomycetaceae</taxon>
        <taxon>Melghirimyces</taxon>
    </lineage>
</organism>
<name>A0A2T6C4G1_9BACL</name>
<dbReference type="Pfam" id="PF04679">
    <property type="entry name" value="DNA_ligase_A_C"/>
    <property type="match status" value="1"/>
</dbReference>
<evidence type="ECO:0000313" key="4">
    <source>
        <dbReference type="Proteomes" id="UP000244240"/>
    </source>
</evidence>
<dbReference type="Gene3D" id="2.40.50.140">
    <property type="entry name" value="Nucleic acid-binding proteins"/>
    <property type="match status" value="1"/>
</dbReference>
<evidence type="ECO:0000256" key="1">
    <source>
        <dbReference type="ARBA" id="ARBA00012727"/>
    </source>
</evidence>